<feature type="transmembrane region" description="Helical" evidence="1">
    <location>
        <begin position="322"/>
        <end position="341"/>
    </location>
</feature>
<dbReference type="PANTHER" id="PTHR11161">
    <property type="entry name" value="O-ACYLTRANSFERASE"/>
    <property type="match status" value="1"/>
</dbReference>
<dbReference type="InterPro" id="IPR052728">
    <property type="entry name" value="O2_lipid_transport_reg"/>
</dbReference>
<feature type="transmembrane region" description="Helical" evidence="1">
    <location>
        <begin position="543"/>
        <end position="566"/>
    </location>
</feature>
<dbReference type="AlphaFoldDB" id="A0A8S1A0N5"/>
<organism evidence="4 5">
    <name type="scientific">Arctia plantaginis</name>
    <name type="common">Wood tiger moth</name>
    <name type="synonym">Phalaena plantaginis</name>
    <dbReference type="NCBI Taxonomy" id="874455"/>
    <lineage>
        <taxon>Eukaryota</taxon>
        <taxon>Metazoa</taxon>
        <taxon>Ecdysozoa</taxon>
        <taxon>Arthropoda</taxon>
        <taxon>Hexapoda</taxon>
        <taxon>Insecta</taxon>
        <taxon>Pterygota</taxon>
        <taxon>Neoptera</taxon>
        <taxon>Endopterygota</taxon>
        <taxon>Lepidoptera</taxon>
        <taxon>Glossata</taxon>
        <taxon>Ditrysia</taxon>
        <taxon>Noctuoidea</taxon>
        <taxon>Erebidae</taxon>
        <taxon>Arctiinae</taxon>
        <taxon>Arctia</taxon>
    </lineage>
</organism>
<dbReference type="GO" id="GO:0016747">
    <property type="term" value="F:acyltransferase activity, transferring groups other than amino-acyl groups"/>
    <property type="evidence" value="ECO:0007669"/>
    <property type="project" value="InterPro"/>
</dbReference>
<evidence type="ECO:0000259" key="3">
    <source>
        <dbReference type="SMART" id="SM00703"/>
    </source>
</evidence>
<evidence type="ECO:0000256" key="1">
    <source>
        <dbReference type="SAM" id="Phobius"/>
    </source>
</evidence>
<feature type="domain" description="Nose resistant-to-fluoxetine protein N-terminal" evidence="3">
    <location>
        <begin position="63"/>
        <end position="192"/>
    </location>
</feature>
<feature type="transmembrane region" description="Helical" evidence="1">
    <location>
        <begin position="361"/>
        <end position="382"/>
    </location>
</feature>
<dbReference type="Pfam" id="PF01757">
    <property type="entry name" value="Acyl_transf_3"/>
    <property type="match status" value="1"/>
</dbReference>
<feature type="signal peptide" evidence="2">
    <location>
        <begin position="1"/>
        <end position="25"/>
    </location>
</feature>
<feature type="transmembrane region" description="Helical" evidence="1">
    <location>
        <begin position="687"/>
        <end position="709"/>
    </location>
</feature>
<evidence type="ECO:0000313" key="4">
    <source>
        <dbReference type="EMBL" id="CAB3238640.1"/>
    </source>
</evidence>
<feature type="transmembrane region" description="Helical" evidence="1">
    <location>
        <begin position="721"/>
        <end position="742"/>
    </location>
</feature>
<evidence type="ECO:0000256" key="2">
    <source>
        <dbReference type="SAM" id="SignalP"/>
    </source>
</evidence>
<proteinExistence type="predicted"/>
<feature type="transmembrane region" description="Helical" evidence="1">
    <location>
        <begin position="212"/>
        <end position="230"/>
    </location>
</feature>
<gene>
    <name evidence="4" type="ORF">APLA_LOCUS7471</name>
</gene>
<keyword evidence="2" id="KW-0732">Signal</keyword>
<dbReference type="Pfam" id="PF20146">
    <property type="entry name" value="NRF"/>
    <property type="match status" value="1"/>
</dbReference>
<dbReference type="SMART" id="SM00703">
    <property type="entry name" value="NRF"/>
    <property type="match status" value="1"/>
</dbReference>
<feature type="transmembrane region" description="Helical" evidence="1">
    <location>
        <begin position="615"/>
        <end position="634"/>
    </location>
</feature>
<dbReference type="Proteomes" id="UP000494106">
    <property type="component" value="Unassembled WGS sequence"/>
</dbReference>
<protein>
    <recommendedName>
        <fullName evidence="3">Nose resistant-to-fluoxetine protein N-terminal domain-containing protein</fullName>
    </recommendedName>
</protein>
<dbReference type="EMBL" id="CADEBC010000498">
    <property type="protein sequence ID" value="CAB3238640.1"/>
    <property type="molecule type" value="Genomic_DNA"/>
</dbReference>
<dbReference type="InterPro" id="IPR006621">
    <property type="entry name" value="Nose-resist-to-fluoxetine_N"/>
</dbReference>
<dbReference type="PANTHER" id="PTHR11161:SF69">
    <property type="entry name" value="NOSE RESISTANT TO FLUOXETINE PROTEIN 6-LIKE PROTEIN"/>
    <property type="match status" value="1"/>
</dbReference>
<comment type="caution">
    <text evidence="4">The sequence shown here is derived from an EMBL/GenBank/DDBJ whole genome shotgun (WGS) entry which is preliminary data.</text>
</comment>
<feature type="transmembrane region" description="Helical" evidence="1">
    <location>
        <begin position="654"/>
        <end position="675"/>
    </location>
</feature>
<sequence>MYVNRLNSKTTLVVTILVLVSAVGANVNSTNVIGGSSRMAWMKSLLDHHKWMEFINNGTLSLPQQCEQDLKAYLKGLYDGQLWASKIFDASGQYSPNVLFGNEYWLGSFNACKDLQLREFYTSTPPFATKFFVAKINMTIDNDHLPQSRLMLLGECVPASCDARAINMLLGAAEASATESAASLGLEASFSILKVRPVPGDYNLFADPKLQILGTVTIIVGVLMFTASLYEGYLERKHRIAVEARDLELAHNDANHKQPGNNNVLPDHGKLTDNAGKELRRETCGVWSEVLLSFSILSNGRTILSTDRPTDGALTCLHGMRFMSVIWVIMVHTYLTMFYVAGNKTMRVITERNFWYQSVGNASYCVDTFFVISGILVTILFLRTEDKKKERISQQDKNDINKNLNGFTNSALSVSVISQQSFKEDLLDKPKSCIYTITELLAMVKSFLVLFGYRIVRLSPAYGFVIGLNEVALRYTHDRSVFEPAIFDHITCDKFWWRNLLYINNLYPQREMCMVWTWYMANDTQFYVVGIILLLISVKHPKFAMISLGLVMVSSWVTTIYISVWHQYKARIQEPFEMFDTLYDKPWSRIGPYLIGMIVGWYLHKTKCQLKLPYWLVAVGWPVALAIFGSMIFSMVDGYFEVWPTAFYISVGHAAWGVAVAWVVISCCSGYGGLINSGLSYRGLLPLSRLTYCAYLVHPTILMYTSFLLDGPYHMQNSTVLAIYAGYAVMAFLASFAISLTFEAPAVRLLKIISGTTGSNRSQ</sequence>
<reference evidence="4 5" key="1">
    <citation type="submission" date="2020-04" db="EMBL/GenBank/DDBJ databases">
        <authorList>
            <person name="Wallbank WR R."/>
            <person name="Pardo Diaz C."/>
            <person name="Kozak K."/>
            <person name="Martin S."/>
            <person name="Jiggins C."/>
            <person name="Moest M."/>
            <person name="Warren A I."/>
            <person name="Byers J.R.P. K."/>
            <person name="Montejo-Kovacevich G."/>
            <person name="Yen C E."/>
        </authorList>
    </citation>
    <scope>NUCLEOTIDE SEQUENCE [LARGE SCALE GENOMIC DNA]</scope>
</reference>
<feature type="chain" id="PRO_5035875682" description="Nose resistant-to-fluoxetine protein N-terminal domain-containing protein" evidence="2">
    <location>
        <begin position="26"/>
        <end position="763"/>
    </location>
</feature>
<keyword evidence="5" id="KW-1185">Reference proteome</keyword>
<keyword evidence="1" id="KW-1133">Transmembrane helix</keyword>
<keyword evidence="1" id="KW-0812">Transmembrane</keyword>
<keyword evidence="1" id="KW-0472">Membrane</keyword>
<evidence type="ECO:0000313" key="5">
    <source>
        <dbReference type="Proteomes" id="UP000494106"/>
    </source>
</evidence>
<accession>A0A8S1A0N5</accession>
<name>A0A8S1A0N5_ARCPL</name>
<feature type="transmembrane region" description="Helical" evidence="1">
    <location>
        <begin position="516"/>
        <end position="536"/>
    </location>
</feature>
<dbReference type="OrthoDB" id="207378at2759"/>
<dbReference type="InterPro" id="IPR002656">
    <property type="entry name" value="Acyl_transf_3_dom"/>
</dbReference>